<dbReference type="OrthoDB" id="416741at2759"/>
<dbReference type="InterPro" id="IPR038248">
    <property type="entry name" value="Dicer_dimer_sf"/>
</dbReference>
<proteinExistence type="predicted"/>
<dbReference type="Proteomes" id="UP001152795">
    <property type="component" value="Unassembled WGS sequence"/>
</dbReference>
<feature type="compositionally biased region" description="Basic and acidic residues" evidence="2">
    <location>
        <begin position="645"/>
        <end position="659"/>
    </location>
</feature>
<dbReference type="EMBL" id="CACRXK020001782">
    <property type="protein sequence ID" value="CAB3991064.1"/>
    <property type="molecule type" value="Genomic_DNA"/>
</dbReference>
<evidence type="ECO:0000313" key="3">
    <source>
        <dbReference type="EMBL" id="CAB3991064.1"/>
    </source>
</evidence>
<feature type="non-terminal residue" evidence="3">
    <location>
        <position position="668"/>
    </location>
</feature>
<organism evidence="3 4">
    <name type="scientific">Paramuricea clavata</name>
    <name type="common">Red gorgonian</name>
    <name type="synonym">Violescent sea-whip</name>
    <dbReference type="NCBI Taxonomy" id="317549"/>
    <lineage>
        <taxon>Eukaryota</taxon>
        <taxon>Metazoa</taxon>
        <taxon>Cnidaria</taxon>
        <taxon>Anthozoa</taxon>
        <taxon>Octocorallia</taxon>
        <taxon>Malacalcyonacea</taxon>
        <taxon>Plexauridae</taxon>
        <taxon>Paramuricea</taxon>
    </lineage>
</organism>
<sequence length="668" mass="76202">MTPLIKVFNQLLPRKPVVFPSLNDAASLPHEVNQDVVLMSTNNFHECLAKGYMHANNISVVILLTTLRTIARDHPTILTLSKEDAKPRIIGLVELDLHDIHNATDLKIQLDYLEEIYDLPIFMSKDVLAMNAFGEEIAVETVPYSPKNLSPIERNVWKLLYEISDFLQDMNIAEVSKSIQKVRAVVLWAVKVLTIFGLWSLNFMLEHIQNTLSGMLNKENNAFVALAIEACKTRFELVQKLVNSQSKAPIHSSLMYEIFEKLTPYQVLCNTTTAEQGVEIGEHEADVTSKQKPCVTDVQTEQSTKFEEDSLADKSSLYESEEETAHSETNSSLDQESMRNNESLNGPPVLEKRIQKLRNKSQFYCIIITRSNSFAKMLSKLINYMSTCNAKYSFMKSGCVIQSKNGSREEEERTESVLQAVLQGMVNIVVTTVDLFSDLSLTTFNVLVYFGTPSSYEEYYQIKHKIKGLAPKLMLVFNEDRSDEMKSNLQVFVHIESEIAKRVSDYITQENKEIWLRRLAEKHPCSYTPFGENGPSVSMESSIYLINRYCRRINRADFFNLYAEFITQRKDLTENCVEFVSKLYLPLSSYCSIVEGPAVQVNKGSDVDLDVGRLKSRMLASLECVKILHRCGKMDDDLELTEEQYDHESVHNDELENKGRAGTNKRKR</sequence>
<accession>A0A6S7GC96</accession>
<keyword evidence="4" id="KW-1185">Reference proteome</keyword>
<dbReference type="AlphaFoldDB" id="A0A6S7GC96"/>
<evidence type="ECO:0000256" key="1">
    <source>
        <dbReference type="ARBA" id="ARBA00022801"/>
    </source>
</evidence>
<dbReference type="PANTHER" id="PTHR14950">
    <property type="entry name" value="DICER-RELATED"/>
    <property type="match status" value="1"/>
</dbReference>
<evidence type="ECO:0000313" key="4">
    <source>
        <dbReference type="Proteomes" id="UP001152795"/>
    </source>
</evidence>
<keyword evidence="1" id="KW-0378">Hydrolase</keyword>
<name>A0A6S7GC96_PARCT</name>
<evidence type="ECO:0000256" key="2">
    <source>
        <dbReference type="SAM" id="MobiDB-lite"/>
    </source>
</evidence>
<comment type="caution">
    <text evidence="3">The sequence shown here is derived from an EMBL/GenBank/DDBJ whole genome shotgun (WGS) entry which is preliminary data.</text>
</comment>
<reference evidence="3" key="1">
    <citation type="submission" date="2020-04" db="EMBL/GenBank/DDBJ databases">
        <authorList>
            <person name="Alioto T."/>
            <person name="Alioto T."/>
            <person name="Gomez Garrido J."/>
        </authorList>
    </citation>
    <scope>NUCLEOTIDE SEQUENCE</scope>
    <source>
        <strain evidence="3">A484AB</strain>
    </source>
</reference>
<feature type="compositionally biased region" description="Polar residues" evidence="2">
    <location>
        <begin position="327"/>
        <end position="344"/>
    </location>
</feature>
<feature type="region of interest" description="Disordered" evidence="2">
    <location>
        <begin position="291"/>
        <end position="347"/>
    </location>
</feature>
<protein>
    <submittedName>
        <fullName evidence="3">Endoribonuclease Dicer-like</fullName>
    </submittedName>
</protein>
<dbReference type="Gene3D" id="3.30.160.380">
    <property type="entry name" value="Dicer dimerisation domain"/>
    <property type="match status" value="1"/>
</dbReference>
<feature type="region of interest" description="Disordered" evidence="2">
    <location>
        <begin position="645"/>
        <end position="668"/>
    </location>
</feature>
<dbReference type="GO" id="GO:0016787">
    <property type="term" value="F:hydrolase activity"/>
    <property type="evidence" value="ECO:0007669"/>
    <property type="project" value="UniProtKB-KW"/>
</dbReference>
<gene>
    <name evidence="3" type="ORF">PACLA_8A034898</name>
</gene>